<dbReference type="OrthoDB" id="9765111at2"/>
<dbReference type="Proteomes" id="UP000295443">
    <property type="component" value="Unassembled WGS sequence"/>
</dbReference>
<evidence type="ECO:0000256" key="4">
    <source>
        <dbReference type="ARBA" id="ARBA00023172"/>
    </source>
</evidence>
<reference evidence="6 7" key="1">
    <citation type="submission" date="2019-03" db="EMBL/GenBank/DDBJ databases">
        <title>Genome sequence of Thiobacillaceae bacterium LSR1, a sulfur-oxidizing bacterium isolated from freshwater sediment.</title>
        <authorList>
            <person name="Li S."/>
        </authorList>
    </citation>
    <scope>NUCLEOTIDE SEQUENCE [LARGE SCALE GENOMIC DNA]</scope>
    <source>
        <strain evidence="6 7">LSR1</strain>
    </source>
</reference>
<evidence type="ECO:0000313" key="6">
    <source>
        <dbReference type="EMBL" id="TCJ15277.1"/>
    </source>
</evidence>
<comment type="caution">
    <text evidence="6">The sequence shown here is derived from an EMBL/GenBank/DDBJ whole genome shotgun (WGS) entry which is preliminary data.</text>
</comment>
<dbReference type="InterPro" id="IPR003798">
    <property type="entry name" value="DNA_recombination_RmuC"/>
</dbReference>
<proteinExistence type="inferred from homology"/>
<comment type="function">
    <text evidence="1">Involved in DNA recombination.</text>
</comment>
<gene>
    <name evidence="6" type="ORF">EZJ19_07510</name>
</gene>
<dbReference type="PANTHER" id="PTHR30563">
    <property type="entry name" value="DNA RECOMBINATION PROTEIN RMUC"/>
    <property type="match status" value="1"/>
</dbReference>
<evidence type="ECO:0000256" key="5">
    <source>
        <dbReference type="SAM" id="Coils"/>
    </source>
</evidence>
<dbReference type="PANTHER" id="PTHR30563:SF0">
    <property type="entry name" value="DNA RECOMBINATION PROTEIN RMUC"/>
    <property type="match status" value="1"/>
</dbReference>
<dbReference type="Pfam" id="PF02646">
    <property type="entry name" value="RmuC"/>
    <property type="match status" value="1"/>
</dbReference>
<evidence type="ECO:0000256" key="3">
    <source>
        <dbReference type="ARBA" id="ARBA00023054"/>
    </source>
</evidence>
<evidence type="ECO:0000256" key="1">
    <source>
        <dbReference type="ARBA" id="ARBA00003416"/>
    </source>
</evidence>
<feature type="coiled-coil region" evidence="5">
    <location>
        <begin position="31"/>
        <end position="65"/>
    </location>
</feature>
<protein>
    <submittedName>
        <fullName evidence="6">DNA recombination protein RmuC</fullName>
    </submittedName>
</protein>
<comment type="similarity">
    <text evidence="2">Belongs to the RmuC family.</text>
</comment>
<keyword evidence="7" id="KW-1185">Reference proteome</keyword>
<dbReference type="AlphaFoldDB" id="A0A4R1BDZ6"/>
<sequence>MTTEILFALFTGLAAGAGLAFWLRGRWLAERGELRVRIAQLEAELEAERAALAEKLRLLEDMRAQSLDAFRALSAEALKSNNQAFLDLARESLGKFQEGARNDLEARNKAVENLVKPLAETLAKLEGQTVGLEQARAVAYTQLSEQVKQLIDSQSALQKETRSLGNALRRPDVRGRWGEVQLRRVVELAGMQAHCDFDEQASVDTEAGRQRPDMLVRLPAGKTVVVDVKTPIDAFMDAVAAEDEHKRDLAFERFARHVKEHIASLSSKAYWAQFAPSPEFVVLFLPGEAYFSAALQHDPALIEYAAEQRVILATPTTLLALLKAVYYGWRQEALAENARQISALGKELHERLATLAGHWAGVGKNLGQATEAYNKAVASLESRVLVTARKFRDLKATDKDLAAPSPVEPVPRLPADAD</sequence>
<dbReference type="EMBL" id="SJZB01000028">
    <property type="protein sequence ID" value="TCJ15277.1"/>
    <property type="molecule type" value="Genomic_DNA"/>
</dbReference>
<accession>A0A4R1BDZ6</accession>
<dbReference type="GO" id="GO:0006310">
    <property type="term" value="P:DNA recombination"/>
    <property type="evidence" value="ECO:0007669"/>
    <property type="project" value="UniProtKB-KW"/>
</dbReference>
<keyword evidence="4" id="KW-0233">DNA recombination</keyword>
<name>A0A4R1BDZ6_9PROT</name>
<evidence type="ECO:0000256" key="2">
    <source>
        <dbReference type="ARBA" id="ARBA00009840"/>
    </source>
</evidence>
<organism evidence="6 7">
    <name type="scientific">Parasulfuritortus cantonensis</name>
    <dbReference type="NCBI Taxonomy" id="2528202"/>
    <lineage>
        <taxon>Bacteria</taxon>
        <taxon>Pseudomonadati</taxon>
        <taxon>Pseudomonadota</taxon>
        <taxon>Betaproteobacteria</taxon>
        <taxon>Nitrosomonadales</taxon>
        <taxon>Thiobacillaceae</taxon>
        <taxon>Parasulfuritortus</taxon>
    </lineage>
</organism>
<dbReference type="RefSeq" id="WP_131446209.1">
    <property type="nucleotide sequence ID" value="NZ_SJZB01000028.1"/>
</dbReference>
<evidence type="ECO:0000313" key="7">
    <source>
        <dbReference type="Proteomes" id="UP000295443"/>
    </source>
</evidence>
<keyword evidence="3 5" id="KW-0175">Coiled coil</keyword>